<feature type="signal peptide" evidence="1">
    <location>
        <begin position="1"/>
        <end position="21"/>
    </location>
</feature>
<sequence>MGPTWPYGFWPWVLSHALARALQVSLLVHSEWGEPNAGRACHTSASRLPGWNKPRVGRTQHVSASGHSVKMVVGGARCWACLPRVGFWVLRGRPWALPPWLLGYPGIKGRLVVGLSNTSGHSGKYRGTPYP</sequence>
<gene>
    <name evidence="2" type="ORF">E2562_015004</name>
</gene>
<evidence type="ECO:0000313" key="3">
    <source>
        <dbReference type="Proteomes" id="UP000479710"/>
    </source>
</evidence>
<feature type="chain" id="PRO_5026144453" description="Secreted protein" evidence="1">
    <location>
        <begin position="22"/>
        <end position="131"/>
    </location>
</feature>
<evidence type="ECO:0000256" key="1">
    <source>
        <dbReference type="SAM" id="SignalP"/>
    </source>
</evidence>
<evidence type="ECO:0000313" key="2">
    <source>
        <dbReference type="EMBL" id="KAF0924933.1"/>
    </source>
</evidence>
<keyword evidence="3" id="KW-1185">Reference proteome</keyword>
<accession>A0A6G1ELQ0</accession>
<name>A0A6G1ELQ0_9ORYZ</name>
<organism evidence="2 3">
    <name type="scientific">Oryza meyeriana var. granulata</name>
    <dbReference type="NCBI Taxonomy" id="110450"/>
    <lineage>
        <taxon>Eukaryota</taxon>
        <taxon>Viridiplantae</taxon>
        <taxon>Streptophyta</taxon>
        <taxon>Embryophyta</taxon>
        <taxon>Tracheophyta</taxon>
        <taxon>Spermatophyta</taxon>
        <taxon>Magnoliopsida</taxon>
        <taxon>Liliopsida</taxon>
        <taxon>Poales</taxon>
        <taxon>Poaceae</taxon>
        <taxon>BOP clade</taxon>
        <taxon>Oryzoideae</taxon>
        <taxon>Oryzeae</taxon>
        <taxon>Oryzinae</taxon>
        <taxon>Oryza</taxon>
        <taxon>Oryza meyeriana</taxon>
    </lineage>
</organism>
<dbReference type="AlphaFoldDB" id="A0A6G1ELQ0"/>
<evidence type="ECO:0008006" key="4">
    <source>
        <dbReference type="Google" id="ProtNLM"/>
    </source>
</evidence>
<keyword evidence="1" id="KW-0732">Signal</keyword>
<proteinExistence type="predicted"/>
<dbReference type="EMBL" id="SPHZ02000003">
    <property type="protein sequence ID" value="KAF0924933.1"/>
    <property type="molecule type" value="Genomic_DNA"/>
</dbReference>
<reference evidence="2 3" key="1">
    <citation type="submission" date="2019-11" db="EMBL/GenBank/DDBJ databases">
        <title>Whole genome sequence of Oryza granulata.</title>
        <authorList>
            <person name="Li W."/>
        </authorList>
    </citation>
    <scope>NUCLEOTIDE SEQUENCE [LARGE SCALE GENOMIC DNA]</scope>
    <source>
        <strain evidence="3">cv. Menghai</strain>
        <tissue evidence="2">Leaf</tissue>
    </source>
</reference>
<protein>
    <recommendedName>
        <fullName evidence="4">Secreted protein</fullName>
    </recommendedName>
</protein>
<dbReference type="Proteomes" id="UP000479710">
    <property type="component" value="Unassembled WGS sequence"/>
</dbReference>
<comment type="caution">
    <text evidence="2">The sequence shown here is derived from an EMBL/GenBank/DDBJ whole genome shotgun (WGS) entry which is preliminary data.</text>
</comment>